<evidence type="ECO:0000313" key="1">
    <source>
        <dbReference type="EMBL" id="GCC51324.1"/>
    </source>
</evidence>
<organism evidence="1 2">
    <name type="scientific">Chryseotalea sanaruensis</name>
    <dbReference type="NCBI Taxonomy" id="2482724"/>
    <lineage>
        <taxon>Bacteria</taxon>
        <taxon>Pseudomonadati</taxon>
        <taxon>Bacteroidota</taxon>
        <taxon>Cytophagia</taxon>
        <taxon>Cytophagales</taxon>
        <taxon>Chryseotaleaceae</taxon>
        <taxon>Chryseotalea</taxon>
    </lineage>
</organism>
<dbReference type="EMBL" id="BHXQ01000002">
    <property type="protein sequence ID" value="GCC51324.1"/>
    <property type="molecule type" value="Genomic_DNA"/>
</dbReference>
<accession>A0A401U8X8</accession>
<keyword evidence="2" id="KW-1185">Reference proteome</keyword>
<comment type="caution">
    <text evidence="1">The sequence shown here is derived from an EMBL/GenBank/DDBJ whole genome shotgun (WGS) entry which is preliminary data.</text>
</comment>
<gene>
    <name evidence="1" type="ORF">SanaruYs_15470</name>
</gene>
<dbReference type="Proteomes" id="UP000288227">
    <property type="component" value="Unassembled WGS sequence"/>
</dbReference>
<dbReference type="AlphaFoldDB" id="A0A401U8X8"/>
<proteinExistence type="predicted"/>
<dbReference type="RefSeq" id="WP_127121951.1">
    <property type="nucleotide sequence ID" value="NZ_BHXQ01000002.1"/>
</dbReference>
<reference evidence="1 2" key="1">
    <citation type="submission" date="2018-11" db="EMBL/GenBank/DDBJ databases">
        <title>Chryseotalea sanarue gen. nov., sp., nov., a member of the family Cytophagaceae, isolated from a brackish lake in Hamamatsu Japan.</title>
        <authorList>
            <person name="Maejima Y."/>
            <person name="Iino T."/>
            <person name="Muraguchi Y."/>
            <person name="Fukuda K."/>
            <person name="Ohkuma M."/>
            <person name="Moriuchi R."/>
            <person name="Dohra H."/>
            <person name="Kimbara K."/>
            <person name="Shintani M."/>
        </authorList>
    </citation>
    <scope>NUCLEOTIDE SEQUENCE [LARGE SCALE GENOMIC DNA]</scope>
    <source>
        <strain evidence="1 2">Ys</strain>
    </source>
</reference>
<protein>
    <submittedName>
        <fullName evidence="1">Uncharacterized protein</fullName>
    </submittedName>
</protein>
<evidence type="ECO:0000313" key="2">
    <source>
        <dbReference type="Proteomes" id="UP000288227"/>
    </source>
</evidence>
<sequence>MIDCQHLFKIEIPISTSDDVKRYKSALLNMLSHIIIDDCDEAIQDDLKTIYALLLHFELSKQKQWSAYYADFLVRSEEDYFL</sequence>
<name>A0A401U8X8_9BACT</name>